<evidence type="ECO:0000256" key="8">
    <source>
        <dbReference type="ARBA" id="ARBA00022741"/>
    </source>
</evidence>
<keyword evidence="4 15" id="KW-0963">Cytoplasm</keyword>
<dbReference type="GO" id="GO:0000287">
    <property type="term" value="F:magnesium ion binding"/>
    <property type="evidence" value="ECO:0007669"/>
    <property type="project" value="UniProtKB-UniRule"/>
</dbReference>
<dbReference type="InterPro" id="IPR002547">
    <property type="entry name" value="tRNA-bd_dom"/>
</dbReference>
<dbReference type="FunFam" id="3.30.70.380:FF:000001">
    <property type="entry name" value="Phenylalanine--tRNA ligase beta subunit"/>
    <property type="match status" value="1"/>
</dbReference>
<dbReference type="PANTHER" id="PTHR10947:SF0">
    <property type="entry name" value="PHENYLALANINE--TRNA LIGASE BETA SUBUNIT"/>
    <property type="match status" value="1"/>
</dbReference>
<name>A0A832HYP7_UNCEI</name>
<dbReference type="GO" id="GO:0005524">
    <property type="term" value="F:ATP binding"/>
    <property type="evidence" value="ECO:0007669"/>
    <property type="project" value="UniProtKB-UniRule"/>
</dbReference>
<dbReference type="Gene3D" id="3.30.930.10">
    <property type="entry name" value="Bira Bifunctional Protein, Domain 2"/>
    <property type="match status" value="1"/>
</dbReference>
<dbReference type="Pfam" id="PF03484">
    <property type="entry name" value="B5"/>
    <property type="match status" value="1"/>
</dbReference>
<evidence type="ECO:0000256" key="5">
    <source>
        <dbReference type="ARBA" id="ARBA00022555"/>
    </source>
</evidence>
<keyword evidence="5 16" id="KW-0820">tRNA-binding</keyword>
<dbReference type="EC" id="6.1.1.20" evidence="15"/>
<evidence type="ECO:0000259" key="19">
    <source>
        <dbReference type="PROSITE" id="PS51483"/>
    </source>
</evidence>
<feature type="binding site" evidence="15">
    <location>
        <position position="466"/>
    </location>
    <ligand>
        <name>Mg(2+)</name>
        <dbReference type="ChEBI" id="CHEBI:18420"/>
        <note>shared with alpha subunit</note>
    </ligand>
</feature>
<dbReference type="InterPro" id="IPR012340">
    <property type="entry name" value="NA-bd_OB-fold"/>
</dbReference>
<dbReference type="InterPro" id="IPR004532">
    <property type="entry name" value="Phe-tRNA-ligase_IIc_bsu_bact"/>
</dbReference>
<dbReference type="GO" id="GO:0000049">
    <property type="term" value="F:tRNA binding"/>
    <property type="evidence" value="ECO:0007669"/>
    <property type="project" value="UniProtKB-UniRule"/>
</dbReference>
<dbReference type="Gene3D" id="2.40.50.140">
    <property type="entry name" value="Nucleic acid-binding proteins"/>
    <property type="match status" value="1"/>
</dbReference>
<evidence type="ECO:0000256" key="16">
    <source>
        <dbReference type="PROSITE-ProRule" id="PRU00209"/>
    </source>
</evidence>
<evidence type="ECO:0000256" key="1">
    <source>
        <dbReference type="ARBA" id="ARBA00004496"/>
    </source>
</evidence>
<dbReference type="EMBL" id="DSQF01000002">
    <property type="protein sequence ID" value="HGZ41879.1"/>
    <property type="molecule type" value="Genomic_DNA"/>
</dbReference>
<evidence type="ECO:0000259" key="17">
    <source>
        <dbReference type="PROSITE" id="PS50886"/>
    </source>
</evidence>
<keyword evidence="6 15" id="KW-0436">Ligase</keyword>
<dbReference type="PROSITE" id="PS51447">
    <property type="entry name" value="FDX_ACB"/>
    <property type="match status" value="1"/>
</dbReference>
<dbReference type="PROSITE" id="PS51483">
    <property type="entry name" value="B5"/>
    <property type="match status" value="1"/>
</dbReference>
<dbReference type="GO" id="GO:0009328">
    <property type="term" value="C:phenylalanine-tRNA ligase complex"/>
    <property type="evidence" value="ECO:0007669"/>
    <property type="project" value="TreeGrafter"/>
</dbReference>
<evidence type="ECO:0000256" key="4">
    <source>
        <dbReference type="ARBA" id="ARBA00022490"/>
    </source>
</evidence>
<comment type="cofactor">
    <cofactor evidence="15">
        <name>Mg(2+)</name>
        <dbReference type="ChEBI" id="CHEBI:18420"/>
    </cofactor>
    <text evidence="15">Binds 2 magnesium ions per tetramer.</text>
</comment>
<organism evidence="20">
    <name type="scientific">Eiseniibacteriota bacterium</name>
    <dbReference type="NCBI Taxonomy" id="2212470"/>
    <lineage>
        <taxon>Bacteria</taxon>
        <taxon>Candidatus Eiseniibacteriota</taxon>
    </lineage>
</organism>
<keyword evidence="13 15" id="KW-0030">Aminoacyl-tRNA synthetase</keyword>
<dbReference type="SUPFAM" id="SSF46955">
    <property type="entry name" value="Putative DNA-binding domain"/>
    <property type="match status" value="1"/>
</dbReference>
<reference evidence="20" key="1">
    <citation type="journal article" date="2020" name="mSystems">
        <title>Genome- and Community-Level Interaction Insights into Carbon Utilization and Element Cycling Functions of Hydrothermarchaeota in Hydrothermal Sediment.</title>
        <authorList>
            <person name="Zhou Z."/>
            <person name="Liu Y."/>
            <person name="Xu W."/>
            <person name="Pan J."/>
            <person name="Luo Z.H."/>
            <person name="Li M."/>
        </authorList>
    </citation>
    <scope>NUCLEOTIDE SEQUENCE [LARGE SCALE GENOMIC DNA]</scope>
    <source>
        <strain evidence="20">SpSt-381</strain>
    </source>
</reference>
<comment type="subunit">
    <text evidence="3 15">Tetramer of two alpha and two beta subunits.</text>
</comment>
<dbReference type="InterPro" id="IPR005147">
    <property type="entry name" value="tRNA_synthase_B5-dom"/>
</dbReference>
<dbReference type="NCBIfam" id="NF045760">
    <property type="entry name" value="YtpR"/>
    <property type="match status" value="1"/>
</dbReference>
<dbReference type="Pfam" id="PF03483">
    <property type="entry name" value="B3_4"/>
    <property type="match status" value="1"/>
</dbReference>
<keyword evidence="7 15" id="KW-0479">Metal-binding</keyword>
<gene>
    <name evidence="15" type="primary">pheT</name>
    <name evidence="20" type="ORF">ENR23_00355</name>
</gene>
<dbReference type="FunFam" id="2.40.50.140:FF:000045">
    <property type="entry name" value="Phenylalanine--tRNA ligase beta subunit"/>
    <property type="match status" value="1"/>
</dbReference>
<dbReference type="SMART" id="SM00874">
    <property type="entry name" value="B5"/>
    <property type="match status" value="1"/>
</dbReference>
<sequence>MKLPISWLKDWITLDASAEAVAHALTRRGFYVEGIETHGCRLPGVVVGRVLEVARHPQADRLSLTRVDDGGGAPLAIVCGAPNVRPGMLVPVARIGAELPGGLRIEARRVRGEVSHGMLCSARELGLSDDHAGILDLAAHLGPGEDLVPGRAVDALLGPPDEVLEVEIPFNRPDGLGVVGLAREVRAALGGRWTPDAERRLAHRWQGRADFDLDIEDREGCPRYLAQVLERVTVGPSPAWARRRLEAMGQRSISNVVDATNLVLFEFGQPIHAFDLDRLAGPAIRVRRARDGESITTLDGRERALSDEVLLICDRDRPVAVAGVMGGANSEVGEGTTRLLLEAAWFEPRRIRRSSRFLGLATEAAKRFERGVDPEVTPIAAARFVELLRAMCPDATPGAARERNHLDGRRRTVTLRTARFRRVAGYDVSADEARRALEAMEFVVTGGDPLQVGVPSWRPDVAIEDDLVEEVARALDYDRIPEAPPETHGAHAVRTPLERTVARARAAMRARGLAEAWCTTLVAEAEARSTAALLGDAAPALVRLSNAMSREAEVLRPNLAPGLLRAVAHNLRQGSPAVRLFEVGAGFAARPGELPAETPQIAAVVTGPRFAHAHDADQRPVDFADAKGLWEAFLEEMGVDDAEWRTYSAPGWKPGASAEVAGRASRIGWAGTLSQPLLREWDIEVPAGHEVHLFVALIEPLVRSREGPARVALPGRFPPVRRDLAFFVPANASHREVEQALVGAAGEWLRAIEVFDVYAGPGTPEGMKSLAYALQWQHPERTLAESEVQSIQDRMVAAVAERCGGRLRER</sequence>
<dbReference type="InterPro" id="IPR005146">
    <property type="entry name" value="B3/B4_tRNA-bd"/>
</dbReference>
<evidence type="ECO:0000256" key="14">
    <source>
        <dbReference type="ARBA" id="ARBA00049255"/>
    </source>
</evidence>
<dbReference type="Pfam" id="PF01588">
    <property type="entry name" value="tRNA_bind"/>
    <property type="match status" value="1"/>
</dbReference>
<keyword evidence="8 15" id="KW-0547">Nucleotide-binding</keyword>
<keyword evidence="9 15" id="KW-0067">ATP-binding</keyword>
<evidence type="ECO:0000256" key="12">
    <source>
        <dbReference type="ARBA" id="ARBA00022917"/>
    </source>
</evidence>
<comment type="caution">
    <text evidence="20">The sequence shown here is derived from an EMBL/GenBank/DDBJ whole genome shotgun (WGS) entry which is preliminary data.</text>
</comment>
<comment type="catalytic activity">
    <reaction evidence="14 15">
        <text>tRNA(Phe) + L-phenylalanine + ATP = L-phenylalanyl-tRNA(Phe) + AMP + diphosphate + H(+)</text>
        <dbReference type="Rhea" id="RHEA:19413"/>
        <dbReference type="Rhea" id="RHEA-COMP:9668"/>
        <dbReference type="Rhea" id="RHEA-COMP:9699"/>
        <dbReference type="ChEBI" id="CHEBI:15378"/>
        <dbReference type="ChEBI" id="CHEBI:30616"/>
        <dbReference type="ChEBI" id="CHEBI:33019"/>
        <dbReference type="ChEBI" id="CHEBI:58095"/>
        <dbReference type="ChEBI" id="CHEBI:78442"/>
        <dbReference type="ChEBI" id="CHEBI:78531"/>
        <dbReference type="ChEBI" id="CHEBI:456215"/>
        <dbReference type="EC" id="6.1.1.20"/>
    </reaction>
</comment>
<dbReference type="Pfam" id="PF17759">
    <property type="entry name" value="tRNA_synthFbeta"/>
    <property type="match status" value="1"/>
</dbReference>
<dbReference type="InterPro" id="IPR005121">
    <property type="entry name" value="Fdx_antiC-bd"/>
</dbReference>
<dbReference type="CDD" id="cd02796">
    <property type="entry name" value="tRNA_bind_bactPheRS"/>
    <property type="match status" value="1"/>
</dbReference>
<comment type="similarity">
    <text evidence="2 15">Belongs to the phenylalanyl-tRNA synthetase beta subunit family. Type 1 subfamily.</text>
</comment>
<keyword evidence="10 15" id="KW-0460">Magnesium</keyword>
<dbReference type="AlphaFoldDB" id="A0A832HYP7"/>
<evidence type="ECO:0000256" key="13">
    <source>
        <dbReference type="ARBA" id="ARBA00023146"/>
    </source>
</evidence>
<feature type="binding site" evidence="15">
    <location>
        <position position="460"/>
    </location>
    <ligand>
        <name>Mg(2+)</name>
        <dbReference type="ChEBI" id="CHEBI:18420"/>
        <note>shared with alpha subunit</note>
    </ligand>
</feature>
<dbReference type="InterPro" id="IPR036690">
    <property type="entry name" value="Fdx_antiC-bd_sf"/>
</dbReference>
<evidence type="ECO:0000256" key="2">
    <source>
        <dbReference type="ARBA" id="ARBA00008653"/>
    </source>
</evidence>
<dbReference type="SUPFAM" id="SSF50249">
    <property type="entry name" value="Nucleic acid-binding proteins"/>
    <property type="match status" value="1"/>
</dbReference>
<dbReference type="GO" id="GO:0006432">
    <property type="term" value="P:phenylalanyl-tRNA aminoacylation"/>
    <property type="evidence" value="ECO:0007669"/>
    <property type="project" value="UniProtKB-UniRule"/>
</dbReference>
<dbReference type="PANTHER" id="PTHR10947">
    <property type="entry name" value="PHENYLALANYL-TRNA SYNTHETASE BETA CHAIN AND LEUCINE-RICH REPEAT-CONTAINING PROTEIN 47"/>
    <property type="match status" value="1"/>
</dbReference>
<feature type="domain" description="B5" evidence="19">
    <location>
        <begin position="408"/>
        <end position="482"/>
    </location>
</feature>
<evidence type="ECO:0000256" key="11">
    <source>
        <dbReference type="ARBA" id="ARBA00022884"/>
    </source>
</evidence>
<dbReference type="SUPFAM" id="SSF55681">
    <property type="entry name" value="Class II aaRS and biotin synthetases"/>
    <property type="match status" value="1"/>
</dbReference>
<proteinExistence type="inferred from homology"/>
<dbReference type="SMART" id="SM00896">
    <property type="entry name" value="FDX-ACB"/>
    <property type="match status" value="1"/>
</dbReference>
<evidence type="ECO:0000313" key="20">
    <source>
        <dbReference type="EMBL" id="HGZ41879.1"/>
    </source>
</evidence>
<feature type="domain" description="FDX-ACB" evidence="18">
    <location>
        <begin position="715"/>
        <end position="808"/>
    </location>
</feature>
<dbReference type="GO" id="GO:0004826">
    <property type="term" value="F:phenylalanine-tRNA ligase activity"/>
    <property type="evidence" value="ECO:0007669"/>
    <property type="project" value="UniProtKB-UniRule"/>
</dbReference>
<feature type="binding site" evidence="15">
    <location>
        <position position="470"/>
    </location>
    <ligand>
        <name>Mg(2+)</name>
        <dbReference type="ChEBI" id="CHEBI:18420"/>
        <note>shared with alpha subunit</note>
    </ligand>
</feature>
<dbReference type="InterPro" id="IPR033714">
    <property type="entry name" value="tRNA_bind_bactPheRS"/>
</dbReference>
<dbReference type="Pfam" id="PF03147">
    <property type="entry name" value="FDX-ACB"/>
    <property type="match status" value="1"/>
</dbReference>
<evidence type="ECO:0000256" key="15">
    <source>
        <dbReference type="HAMAP-Rule" id="MF_00283"/>
    </source>
</evidence>
<protein>
    <recommendedName>
        <fullName evidence="15">Phenylalanine--tRNA ligase beta subunit</fullName>
        <ecNumber evidence="15">6.1.1.20</ecNumber>
    </recommendedName>
    <alternativeName>
        <fullName evidence="15">Phenylalanyl-tRNA synthetase beta subunit</fullName>
        <shortName evidence="15">PheRS</shortName>
    </alternativeName>
</protein>
<dbReference type="PROSITE" id="PS50886">
    <property type="entry name" value="TRBD"/>
    <property type="match status" value="1"/>
</dbReference>
<dbReference type="InterPro" id="IPR045060">
    <property type="entry name" value="Phe-tRNA-ligase_IIc_bsu"/>
</dbReference>
<dbReference type="InterPro" id="IPR020825">
    <property type="entry name" value="Phe-tRNA_synthase-like_B3/B4"/>
</dbReference>
<evidence type="ECO:0000256" key="6">
    <source>
        <dbReference type="ARBA" id="ARBA00022598"/>
    </source>
</evidence>
<dbReference type="HAMAP" id="MF_00283">
    <property type="entry name" value="Phe_tRNA_synth_beta1"/>
    <property type="match status" value="1"/>
</dbReference>
<dbReference type="SUPFAM" id="SSF54991">
    <property type="entry name" value="Anticodon-binding domain of PheRS"/>
    <property type="match status" value="1"/>
</dbReference>
<dbReference type="InterPro" id="IPR009061">
    <property type="entry name" value="DNA-bd_dom_put_sf"/>
</dbReference>
<dbReference type="Gene3D" id="3.30.70.380">
    <property type="entry name" value="Ferrodoxin-fold anticodon-binding domain"/>
    <property type="match status" value="1"/>
</dbReference>
<dbReference type="Gene3D" id="3.50.40.10">
    <property type="entry name" value="Phenylalanyl-trna Synthetase, Chain B, domain 3"/>
    <property type="match status" value="1"/>
</dbReference>
<evidence type="ECO:0000256" key="3">
    <source>
        <dbReference type="ARBA" id="ARBA00011209"/>
    </source>
</evidence>
<comment type="subcellular location">
    <subcellularLocation>
        <location evidence="1 15">Cytoplasm</location>
    </subcellularLocation>
</comment>
<dbReference type="Gene3D" id="3.30.56.10">
    <property type="match status" value="2"/>
</dbReference>
<dbReference type="NCBIfam" id="TIGR00472">
    <property type="entry name" value="pheT_bact"/>
    <property type="match status" value="1"/>
</dbReference>
<dbReference type="SMART" id="SM00873">
    <property type="entry name" value="B3_4"/>
    <property type="match status" value="1"/>
</dbReference>
<dbReference type="InterPro" id="IPR045864">
    <property type="entry name" value="aa-tRNA-synth_II/BPL/LPL"/>
</dbReference>
<keyword evidence="12 15" id="KW-0648">Protein biosynthesis</keyword>
<evidence type="ECO:0000256" key="9">
    <source>
        <dbReference type="ARBA" id="ARBA00022840"/>
    </source>
</evidence>
<keyword evidence="11 16" id="KW-0694">RNA-binding</keyword>
<evidence type="ECO:0000256" key="10">
    <source>
        <dbReference type="ARBA" id="ARBA00022842"/>
    </source>
</evidence>
<evidence type="ECO:0000259" key="18">
    <source>
        <dbReference type="PROSITE" id="PS51447"/>
    </source>
</evidence>
<evidence type="ECO:0000256" key="7">
    <source>
        <dbReference type="ARBA" id="ARBA00022723"/>
    </source>
</evidence>
<dbReference type="InterPro" id="IPR041616">
    <property type="entry name" value="PheRS_beta_core"/>
</dbReference>
<feature type="domain" description="TRNA-binding" evidence="17">
    <location>
        <begin position="39"/>
        <end position="148"/>
    </location>
</feature>
<dbReference type="SUPFAM" id="SSF56037">
    <property type="entry name" value="PheT/TilS domain"/>
    <property type="match status" value="1"/>
</dbReference>
<accession>A0A832HYP7</accession>
<feature type="binding site" evidence="15">
    <location>
        <position position="469"/>
    </location>
    <ligand>
        <name>Mg(2+)</name>
        <dbReference type="ChEBI" id="CHEBI:18420"/>
        <note>shared with alpha subunit</note>
    </ligand>
</feature>